<dbReference type="Gene3D" id="3.30.70.270">
    <property type="match status" value="1"/>
</dbReference>
<evidence type="ECO:0000259" key="8">
    <source>
        <dbReference type="Pfam" id="PF00078"/>
    </source>
</evidence>
<dbReference type="SUPFAM" id="SSF56672">
    <property type="entry name" value="DNA/RNA polymerases"/>
    <property type="match status" value="1"/>
</dbReference>
<dbReference type="InterPro" id="IPR000477">
    <property type="entry name" value="RT_dom"/>
</dbReference>
<dbReference type="OrthoDB" id="6157576at2759"/>
<evidence type="ECO:0000256" key="6">
    <source>
        <dbReference type="ARBA" id="ARBA00022918"/>
    </source>
</evidence>
<keyword evidence="6" id="KW-0695">RNA-directed DNA polymerase</keyword>
<evidence type="ECO:0000313" key="11">
    <source>
        <dbReference type="Proteomes" id="UP000683360"/>
    </source>
</evidence>
<dbReference type="CDD" id="cd01647">
    <property type="entry name" value="RT_LTR"/>
    <property type="match status" value="1"/>
</dbReference>
<keyword evidence="11" id="KW-1185">Reference proteome</keyword>
<evidence type="ECO:0000259" key="9">
    <source>
        <dbReference type="Pfam" id="PF17917"/>
    </source>
</evidence>
<evidence type="ECO:0000313" key="10">
    <source>
        <dbReference type="EMBL" id="CAG2236744.1"/>
    </source>
</evidence>
<dbReference type="PANTHER" id="PTHR37984:SF5">
    <property type="entry name" value="PROTEIN NYNRIN-LIKE"/>
    <property type="match status" value="1"/>
</dbReference>
<feature type="region of interest" description="Disordered" evidence="7">
    <location>
        <begin position="715"/>
        <end position="734"/>
    </location>
</feature>
<dbReference type="Pfam" id="PF00078">
    <property type="entry name" value="RVT_1"/>
    <property type="match status" value="1"/>
</dbReference>
<evidence type="ECO:0000256" key="3">
    <source>
        <dbReference type="ARBA" id="ARBA00022722"/>
    </source>
</evidence>
<keyword evidence="2" id="KW-0548">Nucleotidyltransferase</keyword>
<dbReference type="GO" id="GO:0004519">
    <property type="term" value="F:endonuclease activity"/>
    <property type="evidence" value="ECO:0007669"/>
    <property type="project" value="UniProtKB-KW"/>
</dbReference>
<name>A0A8S3TSW0_MYTED</name>
<dbReference type="GO" id="GO:0016787">
    <property type="term" value="F:hydrolase activity"/>
    <property type="evidence" value="ECO:0007669"/>
    <property type="project" value="UniProtKB-KW"/>
</dbReference>
<sequence length="845" mass="95488">MKSSEGLDDVQRFPPVETHIIGRQVLRCEGVIYPGSIEGIDKNTFIKRPKLQKSSSLASADGQPLKELGKAVFNLTLGELALEKELIVAEIEDEALLGLDILMKGDQGPADIKLTEGVILLNSTTIPCIQVGQTEPIRKVRSADHYVIQPRSEILIDVFVDRFDKDLHNCPQDYLIEPCPQFEDTYPLVMAACLVEIGEEVTNKVRLMNPFDQEVKLNQDAVIGIAEKLDTDPITLFSQEDSEESQNFNSVRRIKLTGSKPVIWQTNEGIIRSLANKGTTDGGKSGVVPTHLRSLYDDAANNRPEDEQEAIVSLLQKYSAAFSVNDTDLGLTHLVEHTIDTGEAKPVKQPPRRVPLAFANDERKAITQMLDQGIIQKSNSPWGSPLQLVVKKNGKIRPCCDYRFLNALTRLDSFPIPRIQDCLDAVGGATLMSTFDLTSGYHHIPMKKDDISKTAFVTKYGHVVSDEGIRPNPDNTAKILSWPVPKTVTEVRQLLGMGSYYRRFIEDLSAMVKPLTDLTKKSKSFEWTKECQIAFEKLKQAFTSTDIMAFPRDEGEYYLDTDACDTAIGAVLSQIQDGTLKVIAYGSRTLNKAERNYCITDKELLAVRYFIEYYRQYLLGRKFCVRTDHQALIWLFSMKEPKGRIARWLEILSNFDFSIEYRPGSKHGNADALSRCYNPKDCECADVDNLEYLKCGPCKKCRNRAIEMQSTRLLSPEIHEENNEDPTKNKDGGEPIQICAVKTRQQTSDDNIWTTWSSGHSKEELLKLQEDDSDIGPLLQWKEGDTRPNSKELEKYSAATRHYWHLWESVVKKDGLLFKQYSRRDGSGDYRQFLVPDKMKKGSTK</sequence>
<evidence type="ECO:0000256" key="1">
    <source>
        <dbReference type="ARBA" id="ARBA00022679"/>
    </source>
</evidence>
<dbReference type="EMBL" id="CAJPWZ010002367">
    <property type="protein sequence ID" value="CAG2236744.1"/>
    <property type="molecule type" value="Genomic_DNA"/>
</dbReference>
<dbReference type="InterPro" id="IPR043128">
    <property type="entry name" value="Rev_trsase/Diguanyl_cyclase"/>
</dbReference>
<dbReference type="FunFam" id="3.30.70.270:FF:000020">
    <property type="entry name" value="Transposon Tf2-6 polyprotein-like Protein"/>
    <property type="match status" value="1"/>
</dbReference>
<keyword evidence="5" id="KW-0378">Hydrolase</keyword>
<evidence type="ECO:0000256" key="5">
    <source>
        <dbReference type="ARBA" id="ARBA00022801"/>
    </source>
</evidence>
<protein>
    <submittedName>
        <fullName evidence="10">Retrovirus-related Pol polyprotein from transposon 17.6,Retrovirus-related Pol polyprotein from transposon 297</fullName>
    </submittedName>
</protein>
<dbReference type="InterPro" id="IPR050951">
    <property type="entry name" value="Retrovirus_Pol_polyprotein"/>
</dbReference>
<keyword evidence="4" id="KW-0255">Endonuclease</keyword>
<dbReference type="InterPro" id="IPR043502">
    <property type="entry name" value="DNA/RNA_pol_sf"/>
</dbReference>
<reference evidence="10" key="1">
    <citation type="submission" date="2021-03" db="EMBL/GenBank/DDBJ databases">
        <authorList>
            <person name="Bekaert M."/>
        </authorList>
    </citation>
    <scope>NUCLEOTIDE SEQUENCE</scope>
</reference>
<dbReference type="AlphaFoldDB" id="A0A8S3TSW0"/>
<proteinExistence type="predicted"/>
<keyword evidence="3" id="KW-0540">Nuclease</keyword>
<evidence type="ECO:0000256" key="4">
    <source>
        <dbReference type="ARBA" id="ARBA00022759"/>
    </source>
</evidence>
<accession>A0A8S3TSW0</accession>
<dbReference type="Gene3D" id="3.10.10.10">
    <property type="entry name" value="HIV Type 1 Reverse Transcriptase, subunit A, domain 1"/>
    <property type="match status" value="1"/>
</dbReference>
<evidence type="ECO:0000256" key="2">
    <source>
        <dbReference type="ARBA" id="ARBA00022695"/>
    </source>
</evidence>
<dbReference type="Proteomes" id="UP000683360">
    <property type="component" value="Unassembled WGS sequence"/>
</dbReference>
<keyword evidence="1" id="KW-0808">Transferase</keyword>
<dbReference type="CDD" id="cd09274">
    <property type="entry name" value="RNase_HI_RT_Ty3"/>
    <property type="match status" value="1"/>
</dbReference>
<dbReference type="FunFam" id="3.10.20.370:FF:000001">
    <property type="entry name" value="Retrovirus-related Pol polyprotein from transposon 17.6-like protein"/>
    <property type="match status" value="1"/>
</dbReference>
<gene>
    <name evidence="10" type="ORF">MEDL_49312</name>
</gene>
<feature type="compositionally biased region" description="Basic and acidic residues" evidence="7">
    <location>
        <begin position="717"/>
        <end position="733"/>
    </location>
</feature>
<evidence type="ECO:0000256" key="7">
    <source>
        <dbReference type="SAM" id="MobiDB-lite"/>
    </source>
</evidence>
<dbReference type="Pfam" id="PF17917">
    <property type="entry name" value="RT_RNaseH"/>
    <property type="match status" value="1"/>
</dbReference>
<comment type="caution">
    <text evidence="10">The sequence shown here is derived from an EMBL/GenBank/DDBJ whole genome shotgun (WGS) entry which is preliminary data.</text>
</comment>
<organism evidence="10 11">
    <name type="scientific">Mytilus edulis</name>
    <name type="common">Blue mussel</name>
    <dbReference type="NCBI Taxonomy" id="6550"/>
    <lineage>
        <taxon>Eukaryota</taxon>
        <taxon>Metazoa</taxon>
        <taxon>Spiralia</taxon>
        <taxon>Lophotrochozoa</taxon>
        <taxon>Mollusca</taxon>
        <taxon>Bivalvia</taxon>
        <taxon>Autobranchia</taxon>
        <taxon>Pteriomorphia</taxon>
        <taxon>Mytilida</taxon>
        <taxon>Mytiloidea</taxon>
        <taxon>Mytilidae</taxon>
        <taxon>Mytilinae</taxon>
        <taxon>Mytilus</taxon>
    </lineage>
</organism>
<feature type="domain" description="Reverse transcriptase" evidence="8">
    <location>
        <begin position="391"/>
        <end position="459"/>
    </location>
</feature>
<feature type="domain" description="Reverse transcriptase RNase H-like" evidence="9">
    <location>
        <begin position="556"/>
        <end position="655"/>
    </location>
</feature>
<dbReference type="PANTHER" id="PTHR37984">
    <property type="entry name" value="PROTEIN CBG26694"/>
    <property type="match status" value="1"/>
</dbReference>
<dbReference type="GO" id="GO:0003964">
    <property type="term" value="F:RNA-directed DNA polymerase activity"/>
    <property type="evidence" value="ECO:0007669"/>
    <property type="project" value="UniProtKB-KW"/>
</dbReference>
<dbReference type="Gene3D" id="3.10.20.370">
    <property type="match status" value="1"/>
</dbReference>
<dbReference type="InterPro" id="IPR041373">
    <property type="entry name" value="RT_RNaseH"/>
</dbReference>